<feature type="compositionally biased region" description="Low complexity" evidence="6">
    <location>
        <begin position="17"/>
        <end position="29"/>
    </location>
</feature>
<organism evidence="8 9">
    <name type="scientific">Kluyveromyces dobzhanskii CBS 2104</name>
    <dbReference type="NCBI Taxonomy" id="1427455"/>
    <lineage>
        <taxon>Eukaryota</taxon>
        <taxon>Fungi</taxon>
        <taxon>Dikarya</taxon>
        <taxon>Ascomycota</taxon>
        <taxon>Saccharomycotina</taxon>
        <taxon>Saccharomycetes</taxon>
        <taxon>Saccharomycetales</taxon>
        <taxon>Saccharomycetaceae</taxon>
        <taxon>Kluyveromyces</taxon>
    </lineage>
</organism>
<evidence type="ECO:0000256" key="4">
    <source>
        <dbReference type="ARBA" id="ARBA00022989"/>
    </source>
</evidence>
<protein>
    <submittedName>
        <fullName evidence="8">WGS project CCBQ000000000 data, contig 00015</fullName>
    </submittedName>
</protein>
<keyword evidence="5 7" id="KW-0472">Membrane</keyword>
<dbReference type="OrthoDB" id="5376140at2759"/>
<comment type="caution">
    <text evidence="8">The sequence shown here is derived from an EMBL/GenBank/DDBJ whole genome shotgun (WGS) entry which is preliminary data.</text>
</comment>
<dbReference type="EMBL" id="CCBQ010000045">
    <property type="protein sequence ID" value="CDO95896.1"/>
    <property type="molecule type" value="Genomic_DNA"/>
</dbReference>
<evidence type="ECO:0000256" key="1">
    <source>
        <dbReference type="ARBA" id="ARBA00004141"/>
    </source>
</evidence>
<keyword evidence="4 7" id="KW-1133">Transmembrane helix</keyword>
<feature type="transmembrane region" description="Helical" evidence="7">
    <location>
        <begin position="203"/>
        <end position="222"/>
    </location>
</feature>
<evidence type="ECO:0000256" key="2">
    <source>
        <dbReference type="ARBA" id="ARBA00008803"/>
    </source>
</evidence>
<evidence type="ECO:0000313" key="8">
    <source>
        <dbReference type="EMBL" id="CDO95896.1"/>
    </source>
</evidence>
<keyword evidence="3 7" id="KW-0812">Transmembrane</keyword>
<evidence type="ECO:0000313" key="9">
    <source>
        <dbReference type="Proteomes" id="UP000031516"/>
    </source>
</evidence>
<proteinExistence type="inferred from homology"/>
<evidence type="ECO:0000256" key="3">
    <source>
        <dbReference type="ARBA" id="ARBA00022692"/>
    </source>
</evidence>
<feature type="transmembrane region" description="Helical" evidence="7">
    <location>
        <begin position="397"/>
        <end position="420"/>
    </location>
</feature>
<feature type="region of interest" description="Disordered" evidence="6">
    <location>
        <begin position="465"/>
        <end position="515"/>
    </location>
</feature>
<dbReference type="Pfam" id="PF05346">
    <property type="entry name" value="DUF747"/>
    <property type="match status" value="1"/>
</dbReference>
<comment type="subcellular location">
    <subcellularLocation>
        <location evidence="1">Membrane</location>
        <topology evidence="1">Multi-pass membrane protein</topology>
    </subcellularLocation>
</comment>
<dbReference type="Proteomes" id="UP000031516">
    <property type="component" value="Unassembled WGS sequence"/>
</dbReference>
<sequence>MSSQRFETHARSRRSTSRASSSASPRRSAINNDTKITRLSSIKNFIYDEVIPQTTRVFEEEERGDENEKSVEYDLEQISNILRVVFQIEQFFTFAILSCLNCFLYYFTIVPLRIFHVLVIKRDGVQKIRHECLTTVMILGPCLILKVLDTSRIYHKIKGQNAIKLYMIFQVLEMAEKLLSSVGLDLYSIIMLRKSTKHKREMLMLYFACCLCLSLHALIYIYEILAMNVAVNSYSNSLWTLLLSMQFAELKSAVFKRIDKEGLFQLTLADVVERFQLIIFLSVIAIRNFIVAGKSWTDVLPHSWNVHSTQSLIIGIFLGPILTVVGSELIVDWIKHAYIIKFNRIRAHIYERYLQIISRDNSLNNIHFQKRLGLPFPPLIIAFSVLIWPALKQTVKANWIWSSLLMVLAFVWSVLFKLVLQAVLTRWARYIQSKPANLNPDHLYINGVLTGGRGTMDQETRKMIHTSQNKASSPVVTPPASPKLAPLESKPTMPPSLNEQRNKRDLKHPKSLDSVERYKMVSKRIW</sequence>
<name>A0A0A8L9Z7_9SACH</name>
<dbReference type="GO" id="GO:0005789">
    <property type="term" value="C:endoplasmic reticulum membrane"/>
    <property type="evidence" value="ECO:0007669"/>
    <property type="project" value="TreeGrafter"/>
</dbReference>
<keyword evidence="9" id="KW-1185">Reference proteome</keyword>
<feature type="transmembrane region" description="Helical" evidence="7">
    <location>
        <begin position="312"/>
        <end position="334"/>
    </location>
</feature>
<feature type="region of interest" description="Disordered" evidence="6">
    <location>
        <begin position="1"/>
        <end position="30"/>
    </location>
</feature>
<evidence type="ECO:0000256" key="6">
    <source>
        <dbReference type="SAM" id="MobiDB-lite"/>
    </source>
</evidence>
<feature type="compositionally biased region" description="Basic and acidic residues" evidence="6">
    <location>
        <begin position="500"/>
        <end position="515"/>
    </location>
</feature>
<feature type="compositionally biased region" description="Basic and acidic residues" evidence="6">
    <location>
        <begin position="1"/>
        <end position="10"/>
    </location>
</feature>
<gene>
    <name evidence="8" type="ORF">KLDO_g4120</name>
</gene>
<reference evidence="8 9" key="1">
    <citation type="submission" date="2014-03" db="EMBL/GenBank/DDBJ databases">
        <title>The genome of Kluyveromyces dobzhanskii.</title>
        <authorList>
            <person name="Nystedt B."/>
            <person name="Astrom S."/>
        </authorList>
    </citation>
    <scope>NUCLEOTIDE SEQUENCE [LARGE SCALE GENOMIC DNA]</scope>
    <source>
        <strain evidence="8 9">CBS 2104</strain>
    </source>
</reference>
<accession>A0A0A8L9Z7</accession>
<dbReference type="AlphaFoldDB" id="A0A0A8L9Z7"/>
<dbReference type="PANTHER" id="PTHR13317:SF4">
    <property type="entry name" value="TRANSMEMBRANE ANTERIOR POSTERIOR TRANSFORMATION PROTEIN 1 HOMOLOG"/>
    <property type="match status" value="1"/>
</dbReference>
<evidence type="ECO:0000256" key="7">
    <source>
        <dbReference type="SAM" id="Phobius"/>
    </source>
</evidence>
<feature type="transmembrane region" description="Helical" evidence="7">
    <location>
        <begin position="372"/>
        <end position="391"/>
    </location>
</feature>
<comment type="similarity">
    <text evidence="2">Belongs to the TAPT1 family.</text>
</comment>
<evidence type="ECO:0000256" key="5">
    <source>
        <dbReference type="ARBA" id="ARBA00023136"/>
    </source>
</evidence>
<dbReference type="InterPro" id="IPR008010">
    <property type="entry name" value="Tatp1"/>
</dbReference>
<feature type="transmembrane region" description="Helical" evidence="7">
    <location>
        <begin position="91"/>
        <end position="108"/>
    </location>
</feature>
<dbReference type="PANTHER" id="PTHR13317">
    <property type="entry name" value="TRANSMEMBRANE ANTERIOR POSTERIOR TRANSFORMATION PROTEIN 1 HOMOLOG"/>
    <property type="match status" value="1"/>
</dbReference>